<reference evidence="2 3" key="1">
    <citation type="submission" date="2019-07" db="EMBL/GenBank/DDBJ databases">
        <title>Annotation for the trematode Paragonimus westermani.</title>
        <authorList>
            <person name="Choi Y.-J."/>
        </authorList>
    </citation>
    <scope>NUCLEOTIDE SEQUENCE [LARGE SCALE GENOMIC DNA]</scope>
    <source>
        <strain evidence="2">180907_Pwestermani</strain>
    </source>
</reference>
<evidence type="ECO:0000313" key="2">
    <source>
        <dbReference type="EMBL" id="KAF8571118.1"/>
    </source>
</evidence>
<name>A0A8T0DVG3_9TREM</name>
<proteinExistence type="predicted"/>
<sequence>MWCHSFALLTTFFPTVVQNGRGVLIVYLCLGPPNSLLLSLNLVNLKAVLEKVEAPDEQSSPPRSAHHLLTPNDVHPSCFASRFRNLMNVTNANMPGLMGHLAGKSKGLASGVSHIHS</sequence>
<evidence type="ECO:0000313" key="3">
    <source>
        <dbReference type="Proteomes" id="UP000699462"/>
    </source>
</evidence>
<dbReference type="AlphaFoldDB" id="A0A8T0DVG3"/>
<organism evidence="2 3">
    <name type="scientific">Paragonimus westermani</name>
    <dbReference type="NCBI Taxonomy" id="34504"/>
    <lineage>
        <taxon>Eukaryota</taxon>
        <taxon>Metazoa</taxon>
        <taxon>Spiralia</taxon>
        <taxon>Lophotrochozoa</taxon>
        <taxon>Platyhelminthes</taxon>
        <taxon>Trematoda</taxon>
        <taxon>Digenea</taxon>
        <taxon>Plagiorchiida</taxon>
        <taxon>Troglotremata</taxon>
        <taxon>Troglotrematidae</taxon>
        <taxon>Paragonimus</taxon>
    </lineage>
</organism>
<feature type="chain" id="PRO_5035950197" evidence="1">
    <location>
        <begin position="23"/>
        <end position="117"/>
    </location>
</feature>
<keyword evidence="3" id="KW-1185">Reference proteome</keyword>
<dbReference type="EMBL" id="JTDF01000698">
    <property type="protein sequence ID" value="KAF8571118.1"/>
    <property type="molecule type" value="Genomic_DNA"/>
</dbReference>
<protein>
    <submittedName>
        <fullName evidence="2">Uncharacterized protein</fullName>
    </submittedName>
</protein>
<accession>A0A8T0DVG3</accession>
<evidence type="ECO:0000256" key="1">
    <source>
        <dbReference type="SAM" id="SignalP"/>
    </source>
</evidence>
<feature type="signal peptide" evidence="1">
    <location>
        <begin position="1"/>
        <end position="22"/>
    </location>
</feature>
<comment type="caution">
    <text evidence="2">The sequence shown here is derived from an EMBL/GenBank/DDBJ whole genome shotgun (WGS) entry which is preliminary data.</text>
</comment>
<keyword evidence="1" id="KW-0732">Signal</keyword>
<dbReference type="Proteomes" id="UP000699462">
    <property type="component" value="Unassembled WGS sequence"/>
</dbReference>
<gene>
    <name evidence="2" type="ORF">P879_00217</name>
</gene>